<gene>
    <name evidence="1" type="ORF">I6G66_13415</name>
</gene>
<protein>
    <recommendedName>
        <fullName evidence="3">TubC N-terminal docking domain-containing protein</fullName>
    </recommendedName>
</protein>
<dbReference type="InterPro" id="IPR044894">
    <property type="entry name" value="TubC_N_sf"/>
</dbReference>
<dbReference type="AlphaFoldDB" id="A0A7T2S8L1"/>
<dbReference type="Proteomes" id="UP000594778">
    <property type="component" value="Chromosome"/>
</dbReference>
<reference evidence="1 2" key="1">
    <citation type="submission" date="2020-12" db="EMBL/GenBank/DDBJ databases">
        <title>FDA dAtabase for Regulatory Grade micrObial Sequences (FDA-ARGOS): Supporting development and validation of Infectious Disease Dx tests.</title>
        <authorList>
            <person name="Sproer C."/>
            <person name="Gronow S."/>
            <person name="Severitt S."/>
            <person name="Schroder I."/>
            <person name="Tallon L."/>
            <person name="Sadzewicz L."/>
            <person name="Zhao X."/>
            <person name="Boylan J."/>
            <person name="Ott S."/>
            <person name="Bowen H."/>
            <person name="Vavikolanu K."/>
            <person name="Mehta A."/>
            <person name="Aluvathingal J."/>
            <person name="Nadendla S."/>
            <person name="Lowell S."/>
            <person name="Myers T."/>
            <person name="Yan Y."/>
            <person name="Sichtig H."/>
        </authorList>
    </citation>
    <scope>NUCLEOTIDE SEQUENCE [LARGE SCALE GENOMIC DNA]</scope>
    <source>
        <strain evidence="1 2">FDAARGOS_909</strain>
    </source>
</reference>
<dbReference type="Gene3D" id="1.10.10.1830">
    <property type="entry name" value="Non-ribosomal peptide synthase, adenylation domain"/>
    <property type="match status" value="1"/>
</dbReference>
<name>A0A7T2S8L1_DELAC</name>
<evidence type="ECO:0000313" key="1">
    <source>
        <dbReference type="EMBL" id="QPS10922.1"/>
    </source>
</evidence>
<sequence length="111" mass="12359">MTAQAILSDLLACGIDLECTPDGKGLTVPANTLTPEQRARVLAHKPELIRLVQQSNRLTHQLLQAAMRACDHWNDSPAAREQMRQDCLNTPPHLRAELLALLRKQYGSNKP</sequence>
<dbReference type="RefSeq" id="WP_197957211.1">
    <property type="nucleotide sequence ID" value="NZ_CP065668.1"/>
</dbReference>
<accession>A0A7T2S8L1</accession>
<dbReference type="EMBL" id="CP065668">
    <property type="protein sequence ID" value="QPS10922.1"/>
    <property type="molecule type" value="Genomic_DNA"/>
</dbReference>
<evidence type="ECO:0000313" key="2">
    <source>
        <dbReference type="Proteomes" id="UP000594778"/>
    </source>
</evidence>
<organism evidence="1 2">
    <name type="scientific">Delftia acidovorans</name>
    <name type="common">Pseudomonas acidovorans</name>
    <name type="synonym">Comamonas acidovorans</name>
    <dbReference type="NCBI Taxonomy" id="80866"/>
    <lineage>
        <taxon>Bacteria</taxon>
        <taxon>Pseudomonadati</taxon>
        <taxon>Pseudomonadota</taxon>
        <taxon>Betaproteobacteria</taxon>
        <taxon>Burkholderiales</taxon>
        <taxon>Comamonadaceae</taxon>
        <taxon>Delftia</taxon>
    </lineage>
</organism>
<evidence type="ECO:0008006" key="3">
    <source>
        <dbReference type="Google" id="ProtNLM"/>
    </source>
</evidence>
<proteinExistence type="predicted"/>